<organism evidence="8 9">
    <name type="scientific">Henriciella barbarensis</name>
    <dbReference type="NCBI Taxonomy" id="86342"/>
    <lineage>
        <taxon>Bacteria</taxon>
        <taxon>Pseudomonadati</taxon>
        <taxon>Pseudomonadota</taxon>
        <taxon>Alphaproteobacteria</taxon>
        <taxon>Hyphomonadales</taxon>
        <taxon>Hyphomonadaceae</taxon>
        <taxon>Henriciella</taxon>
    </lineage>
</organism>
<evidence type="ECO:0000256" key="1">
    <source>
        <dbReference type="ARBA" id="ARBA00010296"/>
    </source>
</evidence>
<dbReference type="RefSeq" id="WP_119380524.1">
    <property type="nucleotide sequence ID" value="NZ_QWGB01000009.1"/>
</dbReference>
<comment type="caution">
    <text evidence="8">The sequence shown here is derived from an EMBL/GenBank/DDBJ whole genome shotgun (WGS) entry which is preliminary data.</text>
</comment>
<evidence type="ECO:0000256" key="7">
    <source>
        <dbReference type="SAM" id="SignalP"/>
    </source>
</evidence>
<evidence type="ECO:0000313" key="9">
    <source>
        <dbReference type="Proteomes" id="UP000265431"/>
    </source>
</evidence>
<proteinExistence type="inferred from homology"/>
<keyword evidence="6" id="KW-0449">Lipoprotein</keyword>
<dbReference type="Pfam" id="PF08085">
    <property type="entry name" value="Entericidin"/>
    <property type="match status" value="1"/>
</dbReference>
<evidence type="ECO:0000256" key="3">
    <source>
        <dbReference type="ARBA" id="ARBA00022729"/>
    </source>
</evidence>
<comment type="similarity">
    <text evidence="1">Belongs to the EcnA/EcnB lipoprotein family.</text>
</comment>
<dbReference type="InterPro" id="IPR012556">
    <property type="entry name" value="Entericidin"/>
</dbReference>
<gene>
    <name evidence="8" type="ORF">D1224_13740</name>
</gene>
<evidence type="ECO:0000256" key="5">
    <source>
        <dbReference type="ARBA" id="ARBA00023139"/>
    </source>
</evidence>
<accession>A0A399QUT8</accession>
<sequence>MKKIALSLAALMTLGTLAACNTVEGVGEDVEATGEAVSGAAQGAESET</sequence>
<dbReference type="AlphaFoldDB" id="A0A399QUT8"/>
<keyword evidence="2" id="KW-1003">Cell membrane</keyword>
<feature type="signal peptide" evidence="7">
    <location>
        <begin position="1"/>
        <end position="18"/>
    </location>
</feature>
<dbReference type="Proteomes" id="UP000265431">
    <property type="component" value="Unassembled WGS sequence"/>
</dbReference>
<dbReference type="PROSITE" id="PS51257">
    <property type="entry name" value="PROKAR_LIPOPROTEIN"/>
    <property type="match status" value="1"/>
</dbReference>
<evidence type="ECO:0000256" key="6">
    <source>
        <dbReference type="ARBA" id="ARBA00023288"/>
    </source>
</evidence>
<feature type="chain" id="PRO_5017236682" evidence="7">
    <location>
        <begin position="19"/>
        <end position="48"/>
    </location>
</feature>
<keyword evidence="5" id="KW-0564">Palmitate</keyword>
<keyword evidence="9" id="KW-1185">Reference proteome</keyword>
<name>A0A399QUT8_9PROT</name>
<evidence type="ECO:0000256" key="2">
    <source>
        <dbReference type="ARBA" id="ARBA00022475"/>
    </source>
</evidence>
<evidence type="ECO:0000256" key="4">
    <source>
        <dbReference type="ARBA" id="ARBA00023136"/>
    </source>
</evidence>
<keyword evidence="4" id="KW-0472">Membrane</keyword>
<evidence type="ECO:0000313" key="8">
    <source>
        <dbReference type="EMBL" id="RIJ21372.1"/>
    </source>
</evidence>
<dbReference type="GO" id="GO:0009636">
    <property type="term" value="P:response to toxic substance"/>
    <property type="evidence" value="ECO:0007669"/>
    <property type="project" value="InterPro"/>
</dbReference>
<dbReference type="GO" id="GO:0016020">
    <property type="term" value="C:membrane"/>
    <property type="evidence" value="ECO:0007669"/>
    <property type="project" value="InterPro"/>
</dbReference>
<keyword evidence="3 7" id="KW-0732">Signal</keyword>
<protein>
    <submittedName>
        <fullName evidence="8">Entericidin, EcnA/B family</fullName>
    </submittedName>
</protein>
<dbReference type="EMBL" id="QWGB01000009">
    <property type="protein sequence ID" value="RIJ21372.1"/>
    <property type="molecule type" value="Genomic_DNA"/>
</dbReference>
<reference evidence="8 9" key="1">
    <citation type="submission" date="2018-08" db="EMBL/GenBank/DDBJ databases">
        <title>Henriciella mobilis sp. nov., isolated from seawater.</title>
        <authorList>
            <person name="Cheng H."/>
            <person name="Wu Y.-H."/>
            <person name="Xu X.-W."/>
            <person name="Guo L.-L."/>
        </authorList>
    </citation>
    <scope>NUCLEOTIDE SEQUENCE [LARGE SCALE GENOMIC DNA]</scope>
    <source>
        <strain evidence="8 9">CCUG66934</strain>
    </source>
</reference>